<accession>A0A8T2UQT1</accession>
<name>A0A8T2UQT1_CERRI</name>
<proteinExistence type="predicted"/>
<evidence type="ECO:0000256" key="2">
    <source>
        <dbReference type="SAM" id="Phobius"/>
    </source>
</evidence>
<sequence length="542" mass="60399">MPTETMSTPRHPRPHSSITSAVLLISIMFLLSVLLSVFLLGVNVFLKRSSSAILPYFLCSSTTISTTLSEACENDVAAFFSPFSVFIVTNFMILVTIRRKKVSIDSSSPSSSSSHSFDFPMVSNDTSPAACLFEYAAESFDQYLGYEGPSSFHILSVDTVDHDLRHCRHCNGNCSRKMHIFGDSFYDGDKFVYVPNERRLEFNSSSPSPTTKNHRKPSIPQPQREKNTAKSISINSPITKHPEERSQRDDSTNTKTTFVLRETFSSDYPCPPGQKLNMDLSGAVPLGCGRNPVKHRATSSHEKGVKDRRCICVQQLREKKSASFEIEDLEVIANQGNADSSCSESCMSRTATKAFSNDVGDFSKNLSVRPCVLLKPSVSKFSKAKEAQSSDDHLYSAKGAIRHERCNSASVNTSDLTLDSCQQKIHICRSRSTKSDSSIGYGTTIMNMSTHNTTADANEKDMEHYSYFNSNAMQLQRSQSSKESTTFKNQNASYFSDENMPHSFCRELEMLSNFDANKRFSNFISHRLSLMKKEQGAHSTLG</sequence>
<dbReference type="EMBL" id="CM035409">
    <property type="protein sequence ID" value="KAH7438581.1"/>
    <property type="molecule type" value="Genomic_DNA"/>
</dbReference>
<dbReference type="Gene3D" id="1.20.1070.10">
    <property type="entry name" value="Rhodopsin 7-helix transmembrane proteins"/>
    <property type="match status" value="1"/>
</dbReference>
<feature type="transmembrane region" description="Helical" evidence="2">
    <location>
        <begin position="76"/>
        <end position="97"/>
    </location>
</feature>
<keyword evidence="2" id="KW-0812">Transmembrane</keyword>
<dbReference type="Proteomes" id="UP000825935">
    <property type="component" value="Chromosome 4"/>
</dbReference>
<gene>
    <name evidence="3" type="ORF">KP509_04G021600</name>
</gene>
<feature type="compositionally biased region" description="Polar residues" evidence="1">
    <location>
        <begin position="229"/>
        <end position="238"/>
    </location>
</feature>
<feature type="compositionally biased region" description="Basic and acidic residues" evidence="1">
    <location>
        <begin position="240"/>
        <end position="252"/>
    </location>
</feature>
<keyword evidence="4" id="KW-1185">Reference proteome</keyword>
<evidence type="ECO:0000256" key="1">
    <source>
        <dbReference type="SAM" id="MobiDB-lite"/>
    </source>
</evidence>
<protein>
    <submittedName>
        <fullName evidence="3">Uncharacterized protein</fullName>
    </submittedName>
</protein>
<evidence type="ECO:0000313" key="3">
    <source>
        <dbReference type="EMBL" id="KAH7438581.1"/>
    </source>
</evidence>
<feature type="transmembrane region" description="Helical" evidence="2">
    <location>
        <begin position="21"/>
        <end position="46"/>
    </location>
</feature>
<evidence type="ECO:0000313" key="4">
    <source>
        <dbReference type="Proteomes" id="UP000825935"/>
    </source>
</evidence>
<feature type="compositionally biased region" description="Polar residues" evidence="1">
    <location>
        <begin position="202"/>
        <end position="211"/>
    </location>
</feature>
<organism evidence="3 4">
    <name type="scientific">Ceratopteris richardii</name>
    <name type="common">Triangle waterfern</name>
    <dbReference type="NCBI Taxonomy" id="49495"/>
    <lineage>
        <taxon>Eukaryota</taxon>
        <taxon>Viridiplantae</taxon>
        <taxon>Streptophyta</taxon>
        <taxon>Embryophyta</taxon>
        <taxon>Tracheophyta</taxon>
        <taxon>Polypodiopsida</taxon>
        <taxon>Polypodiidae</taxon>
        <taxon>Polypodiales</taxon>
        <taxon>Pteridineae</taxon>
        <taxon>Pteridaceae</taxon>
        <taxon>Parkerioideae</taxon>
        <taxon>Ceratopteris</taxon>
    </lineage>
</organism>
<dbReference type="AlphaFoldDB" id="A0A8T2UQT1"/>
<feature type="region of interest" description="Disordered" evidence="1">
    <location>
        <begin position="201"/>
        <end position="255"/>
    </location>
</feature>
<keyword evidence="2" id="KW-0472">Membrane</keyword>
<reference evidence="3" key="1">
    <citation type="submission" date="2021-08" db="EMBL/GenBank/DDBJ databases">
        <title>WGS assembly of Ceratopteris richardii.</title>
        <authorList>
            <person name="Marchant D.B."/>
            <person name="Chen G."/>
            <person name="Jenkins J."/>
            <person name="Shu S."/>
            <person name="Leebens-Mack J."/>
            <person name="Grimwood J."/>
            <person name="Schmutz J."/>
            <person name="Soltis P."/>
            <person name="Soltis D."/>
            <person name="Chen Z.-H."/>
        </authorList>
    </citation>
    <scope>NUCLEOTIDE SEQUENCE</scope>
    <source>
        <strain evidence="3">Whitten #5841</strain>
        <tissue evidence="3">Leaf</tissue>
    </source>
</reference>
<comment type="caution">
    <text evidence="3">The sequence shown here is derived from an EMBL/GenBank/DDBJ whole genome shotgun (WGS) entry which is preliminary data.</text>
</comment>
<keyword evidence="2" id="KW-1133">Transmembrane helix</keyword>